<name>A0A1P8JUV3_9BURK</name>
<evidence type="ECO:0000256" key="1">
    <source>
        <dbReference type="ARBA" id="ARBA00000085"/>
    </source>
</evidence>
<dbReference type="SMART" id="SM00388">
    <property type="entry name" value="HisKA"/>
    <property type="match status" value="1"/>
</dbReference>
<dbReference type="InterPro" id="IPR036890">
    <property type="entry name" value="HATPase_C_sf"/>
</dbReference>
<dbReference type="EC" id="2.7.13.3" evidence="3"/>
<evidence type="ECO:0000256" key="2">
    <source>
        <dbReference type="ARBA" id="ARBA00004141"/>
    </source>
</evidence>
<dbReference type="SUPFAM" id="SSF47384">
    <property type="entry name" value="Homodimeric domain of signal transducing histidine kinase"/>
    <property type="match status" value="1"/>
</dbReference>
<keyword evidence="5" id="KW-0808">Transferase</keyword>
<dbReference type="SUPFAM" id="SSF55874">
    <property type="entry name" value="ATPase domain of HSP90 chaperone/DNA topoisomerase II/histidine kinase"/>
    <property type="match status" value="1"/>
</dbReference>
<keyword evidence="6" id="KW-0547">Nucleotide-binding</keyword>
<dbReference type="Gene3D" id="3.30.565.10">
    <property type="entry name" value="Histidine kinase-like ATPase, C-terminal domain"/>
    <property type="match status" value="1"/>
</dbReference>
<evidence type="ECO:0000256" key="4">
    <source>
        <dbReference type="ARBA" id="ARBA00022553"/>
    </source>
</evidence>
<evidence type="ECO:0000313" key="12">
    <source>
        <dbReference type="Proteomes" id="UP000186609"/>
    </source>
</evidence>
<evidence type="ECO:0000256" key="3">
    <source>
        <dbReference type="ARBA" id="ARBA00012438"/>
    </source>
</evidence>
<dbReference type="InterPro" id="IPR005467">
    <property type="entry name" value="His_kinase_dom"/>
</dbReference>
<dbReference type="CDD" id="cd00082">
    <property type="entry name" value="HisKA"/>
    <property type="match status" value="1"/>
</dbReference>
<dbReference type="Proteomes" id="UP000186609">
    <property type="component" value="Chromosome"/>
</dbReference>
<dbReference type="InterPro" id="IPR036097">
    <property type="entry name" value="HisK_dim/P_sf"/>
</dbReference>
<protein>
    <recommendedName>
        <fullName evidence="3">histidine kinase</fullName>
        <ecNumber evidence="3">2.7.13.3</ecNumber>
    </recommendedName>
</protein>
<dbReference type="STRING" id="1842727.RD110_10360"/>
<evidence type="ECO:0000256" key="6">
    <source>
        <dbReference type="ARBA" id="ARBA00022741"/>
    </source>
</evidence>
<sequence length="457" mass="49447">MTRQKYLTTSLLAWALGALLIVWGGLLALGYRTGVHEADELTDGHLASVALLELAEEPGAFAPQDDSSRYAALSNLRSHDYQRSMSIVIWDGQGKVISRGGEAPDVPFSRTEGFETLSLGSPPVAWRAFSRWDNNERRTRRVTVLVNVVERDELAADIAEQIAGPGFWLLPVVALALGLAIYRGLRPLHALAREVDTLNIQLPSPLQGHYVHQELQAVARSINTLAGRYQSAVDKERELSSELAHELRTPLASLALQARALRRARSDDERETLLLQLEQDALRAGSVLSNLLALARASRTELLETQEQVDLDAITRAEVAEFGQIALDTEHEMSLVSDGPFLLKGHGLLLSLVVRNLVENALSHTPPGTRVEVQLDAGAGWLQVCDSAPSADRTAPRAACAPGEEADTSRSLGLGSGHRVVAKIAAIHNARFAKVSAPLGFTSCYRISFAQSPPAAA</sequence>
<evidence type="ECO:0000256" key="7">
    <source>
        <dbReference type="ARBA" id="ARBA00022777"/>
    </source>
</evidence>
<dbReference type="PANTHER" id="PTHR45436:SF14">
    <property type="entry name" value="SENSOR PROTEIN QSEC"/>
    <property type="match status" value="1"/>
</dbReference>
<reference evidence="11 12" key="1">
    <citation type="submission" date="2017-01" db="EMBL/GenBank/DDBJ databases">
        <authorList>
            <person name="Mah S.A."/>
            <person name="Swanson W.J."/>
            <person name="Moy G.W."/>
            <person name="Vacquier V.D."/>
        </authorList>
    </citation>
    <scope>NUCLEOTIDE SEQUENCE [LARGE SCALE GENOMIC DNA]</scope>
    <source>
        <strain evidence="11 12">DCY110</strain>
    </source>
</reference>
<evidence type="ECO:0000256" key="9">
    <source>
        <dbReference type="ARBA" id="ARBA00023012"/>
    </source>
</evidence>
<dbReference type="InterPro" id="IPR003661">
    <property type="entry name" value="HisK_dim/P_dom"/>
</dbReference>
<dbReference type="AlphaFoldDB" id="A0A1P8JUV3"/>
<comment type="subcellular location">
    <subcellularLocation>
        <location evidence="2">Membrane</location>
        <topology evidence="2">Multi-pass membrane protein</topology>
    </subcellularLocation>
</comment>
<keyword evidence="7" id="KW-0418">Kinase</keyword>
<dbReference type="PROSITE" id="PS50109">
    <property type="entry name" value="HIS_KIN"/>
    <property type="match status" value="1"/>
</dbReference>
<evidence type="ECO:0000256" key="5">
    <source>
        <dbReference type="ARBA" id="ARBA00022679"/>
    </source>
</evidence>
<dbReference type="GO" id="GO:0000155">
    <property type="term" value="F:phosphorelay sensor kinase activity"/>
    <property type="evidence" value="ECO:0007669"/>
    <property type="project" value="InterPro"/>
</dbReference>
<keyword evidence="8" id="KW-0067">ATP-binding</keyword>
<keyword evidence="12" id="KW-1185">Reference proteome</keyword>
<keyword evidence="4" id="KW-0597">Phosphoprotein</keyword>
<proteinExistence type="predicted"/>
<dbReference type="OrthoDB" id="8790433at2"/>
<dbReference type="KEGG" id="rhy:RD110_10360"/>
<organism evidence="11 12">
    <name type="scientific">Rhodoferax koreensis</name>
    <dbReference type="NCBI Taxonomy" id="1842727"/>
    <lineage>
        <taxon>Bacteria</taxon>
        <taxon>Pseudomonadati</taxon>
        <taxon>Pseudomonadota</taxon>
        <taxon>Betaproteobacteria</taxon>
        <taxon>Burkholderiales</taxon>
        <taxon>Comamonadaceae</taxon>
        <taxon>Rhodoferax</taxon>
    </lineage>
</organism>
<dbReference type="PANTHER" id="PTHR45436">
    <property type="entry name" value="SENSOR HISTIDINE KINASE YKOH"/>
    <property type="match status" value="1"/>
</dbReference>
<feature type="domain" description="Histidine kinase" evidence="10">
    <location>
        <begin position="242"/>
        <end position="453"/>
    </location>
</feature>
<evidence type="ECO:0000256" key="8">
    <source>
        <dbReference type="ARBA" id="ARBA00022840"/>
    </source>
</evidence>
<accession>A0A1P8JUV3</accession>
<dbReference type="EMBL" id="CP019236">
    <property type="protein sequence ID" value="APW37539.1"/>
    <property type="molecule type" value="Genomic_DNA"/>
</dbReference>
<dbReference type="GO" id="GO:0005886">
    <property type="term" value="C:plasma membrane"/>
    <property type="evidence" value="ECO:0007669"/>
    <property type="project" value="TreeGrafter"/>
</dbReference>
<keyword evidence="9" id="KW-0902">Two-component regulatory system</keyword>
<gene>
    <name evidence="11" type="ORF">RD110_10360</name>
</gene>
<evidence type="ECO:0000313" key="11">
    <source>
        <dbReference type="EMBL" id="APW37539.1"/>
    </source>
</evidence>
<comment type="catalytic activity">
    <reaction evidence="1">
        <text>ATP + protein L-histidine = ADP + protein N-phospho-L-histidine.</text>
        <dbReference type="EC" id="2.7.13.3"/>
    </reaction>
</comment>
<dbReference type="Pfam" id="PF00512">
    <property type="entry name" value="HisKA"/>
    <property type="match status" value="1"/>
</dbReference>
<evidence type="ECO:0000259" key="10">
    <source>
        <dbReference type="PROSITE" id="PS50109"/>
    </source>
</evidence>
<dbReference type="RefSeq" id="WP_076199153.1">
    <property type="nucleotide sequence ID" value="NZ_CP019236.1"/>
</dbReference>
<dbReference type="Gene3D" id="1.10.287.130">
    <property type="match status" value="1"/>
</dbReference>
<dbReference type="InterPro" id="IPR050428">
    <property type="entry name" value="TCS_sensor_his_kinase"/>
</dbReference>
<dbReference type="GO" id="GO:0005524">
    <property type="term" value="F:ATP binding"/>
    <property type="evidence" value="ECO:0007669"/>
    <property type="project" value="UniProtKB-KW"/>
</dbReference>